<dbReference type="EMBL" id="JALAZD010000001">
    <property type="protein sequence ID" value="MCI0127968.1"/>
    <property type="molecule type" value="Genomic_DNA"/>
</dbReference>
<comment type="caution">
    <text evidence="2">The sequence shown here is derived from an EMBL/GenBank/DDBJ whole genome shotgun (WGS) entry which is preliminary data.</text>
</comment>
<gene>
    <name evidence="2" type="ORF">ML536_14155</name>
</gene>
<organism evidence="2 3">
    <name type="scientific">Paradevosia shaoguanensis</name>
    <dbReference type="NCBI Taxonomy" id="1335043"/>
    <lineage>
        <taxon>Bacteria</taxon>
        <taxon>Pseudomonadati</taxon>
        <taxon>Pseudomonadota</taxon>
        <taxon>Alphaproteobacteria</taxon>
        <taxon>Hyphomicrobiales</taxon>
        <taxon>Devosiaceae</taxon>
        <taxon>Paradevosia</taxon>
    </lineage>
</organism>
<dbReference type="SUPFAM" id="SSF54593">
    <property type="entry name" value="Glyoxalase/Bleomycin resistance protein/Dihydroxybiphenyl dioxygenase"/>
    <property type="match status" value="1"/>
</dbReference>
<name>A0AA41QPK1_9HYPH</name>
<proteinExistence type="predicted"/>
<evidence type="ECO:0000313" key="3">
    <source>
        <dbReference type="Proteomes" id="UP001156140"/>
    </source>
</evidence>
<protein>
    <recommendedName>
        <fullName evidence="1">Glyoxalase/fosfomycin resistance/dioxygenase domain-containing protein</fullName>
    </recommendedName>
</protein>
<reference evidence="2" key="1">
    <citation type="submission" date="2022-03" db="EMBL/GenBank/DDBJ databases">
        <title>The complete genome sequence of a Methyloterrigena soli.</title>
        <authorList>
            <person name="Zi Z."/>
        </authorList>
    </citation>
    <scope>NUCLEOTIDE SEQUENCE</scope>
    <source>
        <strain evidence="2">M48</strain>
    </source>
</reference>
<dbReference type="Pfam" id="PF00903">
    <property type="entry name" value="Glyoxalase"/>
    <property type="match status" value="1"/>
</dbReference>
<dbReference type="AlphaFoldDB" id="A0AA41QPK1"/>
<dbReference type="InterPro" id="IPR029068">
    <property type="entry name" value="Glyas_Bleomycin-R_OHBP_Dase"/>
</dbReference>
<keyword evidence="3" id="KW-1185">Reference proteome</keyword>
<feature type="domain" description="Glyoxalase/fosfomycin resistance/dioxygenase" evidence="1">
    <location>
        <begin position="15"/>
        <end position="84"/>
    </location>
</feature>
<dbReference type="RefSeq" id="WP_281736256.1">
    <property type="nucleotide sequence ID" value="NZ_JAKETQ010000001.1"/>
</dbReference>
<dbReference type="Proteomes" id="UP001156140">
    <property type="component" value="Unassembled WGS sequence"/>
</dbReference>
<dbReference type="InterPro" id="IPR004360">
    <property type="entry name" value="Glyas_Fos-R_dOase_dom"/>
</dbReference>
<evidence type="ECO:0000313" key="2">
    <source>
        <dbReference type="EMBL" id="MCI0127968.1"/>
    </source>
</evidence>
<sequence>MRHSRPGEVLFGHIYVLPMRDGSGLVLDSKGFERPHDAKPVFHFMTKDIGAAYTYMRDKGVELVGEIVDGVFFNFKDPDGNLLMVADVPLAPRS</sequence>
<evidence type="ECO:0000259" key="1">
    <source>
        <dbReference type="Pfam" id="PF00903"/>
    </source>
</evidence>
<accession>A0AA41QPK1</accession>
<dbReference type="Gene3D" id="3.10.180.10">
    <property type="entry name" value="2,3-Dihydroxybiphenyl 1,2-Dioxygenase, domain 1"/>
    <property type="match status" value="1"/>
</dbReference>